<organism evidence="1 2">
    <name type="scientific">Carnegiea gigantea</name>
    <dbReference type="NCBI Taxonomy" id="171969"/>
    <lineage>
        <taxon>Eukaryota</taxon>
        <taxon>Viridiplantae</taxon>
        <taxon>Streptophyta</taxon>
        <taxon>Embryophyta</taxon>
        <taxon>Tracheophyta</taxon>
        <taxon>Spermatophyta</taxon>
        <taxon>Magnoliopsida</taxon>
        <taxon>eudicotyledons</taxon>
        <taxon>Gunneridae</taxon>
        <taxon>Pentapetalae</taxon>
        <taxon>Caryophyllales</taxon>
        <taxon>Cactineae</taxon>
        <taxon>Cactaceae</taxon>
        <taxon>Cactoideae</taxon>
        <taxon>Echinocereeae</taxon>
        <taxon>Carnegiea</taxon>
    </lineage>
</organism>
<protein>
    <submittedName>
        <fullName evidence="1">Uncharacterized protein</fullName>
    </submittedName>
</protein>
<dbReference type="Proteomes" id="UP001153076">
    <property type="component" value="Unassembled WGS sequence"/>
</dbReference>
<dbReference type="AlphaFoldDB" id="A0A9Q1H0A5"/>
<name>A0A9Q1H0A5_9CARY</name>
<sequence>MDSPSCGPDFQSLVAVNRMLDFQERRMGKIKVTTRLRSPYELLAEGTFEGRALRLRLSPPTLVPLQRDKQVALEGSCLGREAALEKSQFRKLWLRGWGPHVLGYPGWAGYSLPKPKNLELPKETNLGGTVPPARRLQEGKPICNPYGEPTEVKERAAHYFHFYVREDDRPRPIPKFISQVVDSQKGSKRKRSKSSERKPMNWLPRLKYFANDFFLAAAGLLILKDFSKGDAMIEHVIAKAERVREETPSLAPHSKKPIVVSPNLPYLASRKRP</sequence>
<evidence type="ECO:0000313" key="2">
    <source>
        <dbReference type="Proteomes" id="UP001153076"/>
    </source>
</evidence>
<proteinExistence type="predicted"/>
<reference evidence="1" key="1">
    <citation type="submission" date="2022-04" db="EMBL/GenBank/DDBJ databases">
        <title>Carnegiea gigantea Genome sequencing and assembly v2.</title>
        <authorList>
            <person name="Copetti D."/>
            <person name="Sanderson M.J."/>
            <person name="Burquez A."/>
            <person name="Wojciechowski M.F."/>
        </authorList>
    </citation>
    <scope>NUCLEOTIDE SEQUENCE</scope>
    <source>
        <strain evidence="1">SGP5-SGP5p</strain>
        <tissue evidence="1">Aerial part</tissue>
    </source>
</reference>
<accession>A0A9Q1H0A5</accession>
<keyword evidence="2" id="KW-1185">Reference proteome</keyword>
<dbReference type="EMBL" id="JAKOGI010001099">
    <property type="protein sequence ID" value="KAJ8427763.1"/>
    <property type="molecule type" value="Genomic_DNA"/>
</dbReference>
<gene>
    <name evidence="1" type="ORF">Cgig2_024307</name>
</gene>
<evidence type="ECO:0000313" key="1">
    <source>
        <dbReference type="EMBL" id="KAJ8427763.1"/>
    </source>
</evidence>
<comment type="caution">
    <text evidence="1">The sequence shown here is derived from an EMBL/GenBank/DDBJ whole genome shotgun (WGS) entry which is preliminary data.</text>
</comment>